<keyword evidence="3" id="KW-1185">Reference proteome</keyword>
<organism evidence="2 3">
    <name type="scientific">Amycolatopsis melonis</name>
    <dbReference type="NCBI Taxonomy" id="3156488"/>
    <lineage>
        <taxon>Bacteria</taxon>
        <taxon>Bacillati</taxon>
        <taxon>Actinomycetota</taxon>
        <taxon>Actinomycetes</taxon>
        <taxon>Pseudonocardiales</taxon>
        <taxon>Pseudonocardiaceae</taxon>
        <taxon>Amycolatopsis</taxon>
    </lineage>
</organism>
<dbReference type="RefSeq" id="WP_348954107.1">
    <property type="nucleotide sequence ID" value="NZ_JBDZYD010000011.1"/>
</dbReference>
<keyword evidence="1" id="KW-0812">Transmembrane</keyword>
<feature type="transmembrane region" description="Helical" evidence="1">
    <location>
        <begin position="106"/>
        <end position="129"/>
    </location>
</feature>
<reference evidence="2 3" key="1">
    <citation type="submission" date="2024-05" db="EMBL/GenBank/DDBJ databases">
        <authorList>
            <person name="Zhao H."/>
            <person name="Xu Y."/>
            <person name="Lin S."/>
            <person name="Spain J.C."/>
            <person name="Zhou N.-Y."/>
        </authorList>
    </citation>
    <scope>NUCLEOTIDE SEQUENCE [LARGE SCALE GENOMIC DNA]</scope>
    <source>
        <strain evidence="2 3">NEAU-NG30</strain>
    </source>
</reference>
<evidence type="ECO:0000256" key="1">
    <source>
        <dbReference type="SAM" id="Phobius"/>
    </source>
</evidence>
<accession>A0ABV0LNR7</accession>
<feature type="transmembrane region" description="Helical" evidence="1">
    <location>
        <begin position="12"/>
        <end position="30"/>
    </location>
</feature>
<feature type="transmembrane region" description="Helical" evidence="1">
    <location>
        <begin position="141"/>
        <end position="160"/>
    </location>
</feature>
<comment type="caution">
    <text evidence="2">The sequence shown here is derived from an EMBL/GenBank/DDBJ whole genome shotgun (WGS) entry which is preliminary data.</text>
</comment>
<protein>
    <submittedName>
        <fullName evidence="2">Uncharacterized protein</fullName>
    </submittedName>
</protein>
<proteinExistence type="predicted"/>
<gene>
    <name evidence="2" type="ORF">ABJI51_28395</name>
</gene>
<dbReference type="EMBL" id="JBDZYD010000011">
    <property type="protein sequence ID" value="MEQ0563017.1"/>
    <property type="molecule type" value="Genomic_DNA"/>
</dbReference>
<evidence type="ECO:0000313" key="3">
    <source>
        <dbReference type="Proteomes" id="UP001440984"/>
    </source>
</evidence>
<keyword evidence="1" id="KW-1133">Transmembrane helix</keyword>
<feature type="transmembrane region" description="Helical" evidence="1">
    <location>
        <begin position="71"/>
        <end position="94"/>
    </location>
</feature>
<sequence length="191" mass="19196">MNFTARRVLSPAFSALALALTVVGTFLPLFRTEEPAGTDSSSGTAYLVQGAWQASMSVPGQDEISAPTPPIGLSLLLAAAILLAAMVLSIRQAAIGRPGEAPGRTTLAGAAFLAGAVCTIALLGMGRALTSGRLRAETTPLAGTWLLIAAVVAAVLAAALRFGRSGAKAGPADTETPPSGVVITVLPPEHD</sequence>
<keyword evidence="1" id="KW-0472">Membrane</keyword>
<name>A0ABV0LNR7_9PSEU</name>
<dbReference type="Proteomes" id="UP001440984">
    <property type="component" value="Unassembled WGS sequence"/>
</dbReference>
<evidence type="ECO:0000313" key="2">
    <source>
        <dbReference type="EMBL" id="MEQ0563017.1"/>
    </source>
</evidence>